<dbReference type="EMBL" id="CAJPIZ010001284">
    <property type="protein sequence ID" value="CAG2103219.1"/>
    <property type="molecule type" value="Genomic_DNA"/>
</dbReference>
<comment type="similarity">
    <text evidence="1 5">Belongs to the serpin family.</text>
</comment>
<dbReference type="EMBL" id="OC855859">
    <property type="protein sequence ID" value="CAD7622789.1"/>
    <property type="molecule type" value="Genomic_DNA"/>
</dbReference>
<evidence type="ECO:0000259" key="6">
    <source>
        <dbReference type="SMART" id="SM00093"/>
    </source>
</evidence>
<evidence type="ECO:0000313" key="8">
    <source>
        <dbReference type="Proteomes" id="UP000759131"/>
    </source>
</evidence>
<feature type="domain" description="Serpin" evidence="6">
    <location>
        <begin position="2"/>
        <end position="279"/>
    </location>
</feature>
<dbReference type="OrthoDB" id="6538036at2759"/>
<keyword evidence="2" id="KW-0646">Protease inhibitor</keyword>
<dbReference type="InterPro" id="IPR023795">
    <property type="entry name" value="Serpin_CS"/>
</dbReference>
<dbReference type="InterPro" id="IPR023796">
    <property type="entry name" value="Serpin_dom"/>
</dbReference>
<gene>
    <name evidence="7" type="ORF">OSB1V03_LOCUS3252</name>
</gene>
<organism evidence="7">
    <name type="scientific">Medioppia subpectinata</name>
    <dbReference type="NCBI Taxonomy" id="1979941"/>
    <lineage>
        <taxon>Eukaryota</taxon>
        <taxon>Metazoa</taxon>
        <taxon>Ecdysozoa</taxon>
        <taxon>Arthropoda</taxon>
        <taxon>Chelicerata</taxon>
        <taxon>Arachnida</taxon>
        <taxon>Acari</taxon>
        <taxon>Acariformes</taxon>
        <taxon>Sarcoptiformes</taxon>
        <taxon>Oribatida</taxon>
        <taxon>Brachypylina</taxon>
        <taxon>Oppioidea</taxon>
        <taxon>Oppiidae</taxon>
        <taxon>Medioppia</taxon>
    </lineage>
</organism>
<dbReference type="InterPro" id="IPR042185">
    <property type="entry name" value="Serpin_sf_2"/>
</dbReference>
<dbReference type="InterPro" id="IPR036186">
    <property type="entry name" value="Serpin_sf"/>
</dbReference>
<dbReference type="SUPFAM" id="SSF56574">
    <property type="entry name" value="Serpins"/>
    <property type="match status" value="1"/>
</dbReference>
<proteinExistence type="inferred from homology"/>
<dbReference type="PANTHER" id="PTHR11461">
    <property type="entry name" value="SERINE PROTEASE INHIBITOR, SERPIN"/>
    <property type="match status" value="1"/>
</dbReference>
<dbReference type="Pfam" id="PF00079">
    <property type="entry name" value="Serpin"/>
    <property type="match status" value="1"/>
</dbReference>
<name>A0A7R9KH07_9ACAR</name>
<keyword evidence="8" id="KW-1185">Reference proteome</keyword>
<dbReference type="PROSITE" id="PS00284">
    <property type="entry name" value="SERPIN"/>
    <property type="match status" value="1"/>
</dbReference>
<keyword evidence="4" id="KW-0325">Glycoprotein</keyword>
<evidence type="ECO:0000256" key="4">
    <source>
        <dbReference type="ARBA" id="ARBA00023180"/>
    </source>
</evidence>
<reference evidence="7" key="1">
    <citation type="submission" date="2020-11" db="EMBL/GenBank/DDBJ databases">
        <authorList>
            <person name="Tran Van P."/>
        </authorList>
    </citation>
    <scope>NUCLEOTIDE SEQUENCE</scope>
</reference>
<evidence type="ECO:0000313" key="7">
    <source>
        <dbReference type="EMBL" id="CAD7622789.1"/>
    </source>
</evidence>
<dbReference type="SMART" id="SM00093">
    <property type="entry name" value="SERPIN"/>
    <property type="match status" value="1"/>
</dbReference>
<evidence type="ECO:0000256" key="5">
    <source>
        <dbReference type="RuleBase" id="RU000411"/>
    </source>
</evidence>
<dbReference type="AlphaFoldDB" id="A0A7R9KH07"/>
<evidence type="ECO:0000256" key="2">
    <source>
        <dbReference type="ARBA" id="ARBA00022690"/>
    </source>
</evidence>
<dbReference type="Proteomes" id="UP000759131">
    <property type="component" value="Unassembled WGS sequence"/>
</dbReference>
<evidence type="ECO:0000256" key="3">
    <source>
        <dbReference type="ARBA" id="ARBA00022900"/>
    </source>
</evidence>
<dbReference type="InterPro" id="IPR042178">
    <property type="entry name" value="Serpin_sf_1"/>
</dbReference>
<dbReference type="GO" id="GO:0005615">
    <property type="term" value="C:extracellular space"/>
    <property type="evidence" value="ECO:0007669"/>
    <property type="project" value="InterPro"/>
</dbReference>
<accession>A0A7R9KH07</accession>
<sequence length="279" mass="32103">MKTIENNTTTPEIDTDEKFDRPYGLRIKYDNPDDHKPTEKVNEWVRNKTNNKISKIIDKLDTSTTAIIINAVYFKATWSKQFKTTEKLHFFNDGRHGIKVDTMSVTDDFNYFESRELDSRILELQYLGTKISFIIVLPNYMINGLQRIKSRINSQNLKQAVNSLQSTYMKLFIPKFTAENTYDLKRDIKPLPIALTPVADLSRLTPVPQELCEAIHKTYISVDERGTEAAAVTLLTWVLFSGGNPDPIPVIFRANHPFLYYIMDKSNGLILFSGQINKL</sequence>
<dbReference type="Gene3D" id="2.30.39.10">
    <property type="entry name" value="Alpha-1-antitrypsin, domain 1"/>
    <property type="match status" value="1"/>
</dbReference>
<protein>
    <recommendedName>
        <fullName evidence="6">Serpin domain-containing protein</fullName>
    </recommendedName>
</protein>
<dbReference type="PANTHER" id="PTHR11461:SF211">
    <property type="entry name" value="GH10112P-RELATED"/>
    <property type="match status" value="1"/>
</dbReference>
<evidence type="ECO:0000256" key="1">
    <source>
        <dbReference type="ARBA" id="ARBA00009500"/>
    </source>
</evidence>
<dbReference type="Gene3D" id="2.10.310.10">
    <property type="entry name" value="Serpins superfamily"/>
    <property type="match status" value="1"/>
</dbReference>
<dbReference type="GO" id="GO:0004867">
    <property type="term" value="F:serine-type endopeptidase inhibitor activity"/>
    <property type="evidence" value="ECO:0007669"/>
    <property type="project" value="UniProtKB-KW"/>
</dbReference>
<dbReference type="InterPro" id="IPR000215">
    <property type="entry name" value="Serpin_fam"/>
</dbReference>
<keyword evidence="3" id="KW-0722">Serine protease inhibitor</keyword>
<dbReference type="Gene3D" id="3.30.497.10">
    <property type="entry name" value="Antithrombin, subunit I, domain 2"/>
    <property type="match status" value="1"/>
</dbReference>